<dbReference type="Proteomes" id="UP000887116">
    <property type="component" value="Unassembled WGS sequence"/>
</dbReference>
<dbReference type="AlphaFoldDB" id="A0A8X6IRX3"/>
<sequence length="117" mass="13435">MTQCASSVGPKFKGFYISFPFPSTNVRPTVVLMLFDGCRKTDGCQTRQPKTGSTAVCFQKLTSAPSYSFWGYLSLFFRFGRNEKGGYFWRGQSIIFLLLMDQTYDPEMEFNNNAKWD</sequence>
<reference evidence="1" key="1">
    <citation type="submission" date="2020-07" db="EMBL/GenBank/DDBJ databases">
        <title>Multicomponent nature underlies the extraordinary mechanical properties of spider dragline silk.</title>
        <authorList>
            <person name="Kono N."/>
            <person name="Nakamura H."/>
            <person name="Mori M."/>
            <person name="Yoshida Y."/>
            <person name="Ohtoshi R."/>
            <person name="Malay A.D."/>
            <person name="Moran D.A.P."/>
            <person name="Tomita M."/>
            <person name="Numata K."/>
            <person name="Arakawa K."/>
        </authorList>
    </citation>
    <scope>NUCLEOTIDE SEQUENCE</scope>
</reference>
<name>A0A8X6IRX3_TRICU</name>
<keyword evidence="2" id="KW-1185">Reference proteome</keyword>
<evidence type="ECO:0000313" key="1">
    <source>
        <dbReference type="EMBL" id="GFQ99797.1"/>
    </source>
</evidence>
<dbReference type="EMBL" id="BMAO01025050">
    <property type="protein sequence ID" value="GFQ99797.1"/>
    <property type="molecule type" value="Genomic_DNA"/>
</dbReference>
<accession>A0A8X6IRX3</accession>
<organism evidence="1 2">
    <name type="scientific">Trichonephila clavata</name>
    <name type="common">Joro spider</name>
    <name type="synonym">Nephila clavata</name>
    <dbReference type="NCBI Taxonomy" id="2740835"/>
    <lineage>
        <taxon>Eukaryota</taxon>
        <taxon>Metazoa</taxon>
        <taxon>Ecdysozoa</taxon>
        <taxon>Arthropoda</taxon>
        <taxon>Chelicerata</taxon>
        <taxon>Arachnida</taxon>
        <taxon>Araneae</taxon>
        <taxon>Araneomorphae</taxon>
        <taxon>Entelegynae</taxon>
        <taxon>Araneoidea</taxon>
        <taxon>Nephilidae</taxon>
        <taxon>Trichonephila</taxon>
    </lineage>
</organism>
<comment type="caution">
    <text evidence="1">The sequence shown here is derived from an EMBL/GenBank/DDBJ whole genome shotgun (WGS) entry which is preliminary data.</text>
</comment>
<protein>
    <submittedName>
        <fullName evidence="1">Uncharacterized protein</fullName>
    </submittedName>
</protein>
<evidence type="ECO:0000313" key="2">
    <source>
        <dbReference type="Proteomes" id="UP000887116"/>
    </source>
</evidence>
<gene>
    <name evidence="1" type="ORF">TNCT_629271</name>
</gene>
<proteinExistence type="predicted"/>